<feature type="compositionally biased region" description="Basic and acidic residues" evidence="6">
    <location>
        <begin position="558"/>
        <end position="567"/>
    </location>
</feature>
<dbReference type="OMA" id="PSGLTKM"/>
<evidence type="ECO:0000256" key="6">
    <source>
        <dbReference type="SAM" id="MobiDB-lite"/>
    </source>
</evidence>
<reference evidence="8 9" key="1">
    <citation type="submission" date="2016-07" db="EMBL/GenBank/DDBJ databases">
        <title>Pervasive Adenine N6-methylation of Active Genes in Fungi.</title>
        <authorList>
            <consortium name="DOE Joint Genome Institute"/>
            <person name="Mondo S.J."/>
            <person name="Dannebaum R.O."/>
            <person name="Kuo R.C."/>
            <person name="Labutti K."/>
            <person name="Haridas S."/>
            <person name="Kuo A."/>
            <person name="Salamov A."/>
            <person name="Ahrendt S.R."/>
            <person name="Lipzen A."/>
            <person name="Sullivan W."/>
            <person name="Andreopoulos W.B."/>
            <person name="Clum A."/>
            <person name="Lindquist E."/>
            <person name="Daum C."/>
            <person name="Ramamoorthy G.K."/>
            <person name="Gryganskyi A."/>
            <person name="Culley D."/>
            <person name="Magnuson J.K."/>
            <person name="James T.Y."/>
            <person name="O'Malley M.A."/>
            <person name="Stajich J.E."/>
            <person name="Spatafora J.W."/>
            <person name="Visel A."/>
            <person name="Grigoriev I.V."/>
        </authorList>
    </citation>
    <scope>NUCLEOTIDE SEQUENCE [LARGE SCALE GENOMIC DNA]</scope>
    <source>
        <strain evidence="8 9">NRRL 2496</strain>
    </source>
</reference>
<feature type="region of interest" description="Disordered" evidence="6">
    <location>
        <begin position="558"/>
        <end position="731"/>
    </location>
</feature>
<dbReference type="SUPFAM" id="SSF48452">
    <property type="entry name" value="TPR-like"/>
    <property type="match status" value="1"/>
</dbReference>
<evidence type="ECO:0000256" key="1">
    <source>
        <dbReference type="ARBA" id="ARBA00004123"/>
    </source>
</evidence>
<feature type="compositionally biased region" description="Basic and acidic residues" evidence="6">
    <location>
        <begin position="631"/>
        <end position="647"/>
    </location>
</feature>
<feature type="compositionally biased region" description="Basic and acidic residues" evidence="6">
    <location>
        <begin position="685"/>
        <end position="722"/>
    </location>
</feature>
<dbReference type="InterPro" id="IPR008847">
    <property type="entry name" value="Suf"/>
</dbReference>
<dbReference type="GO" id="GO:0006397">
    <property type="term" value="P:mRNA processing"/>
    <property type="evidence" value="ECO:0007669"/>
    <property type="project" value="UniProtKB-KW"/>
</dbReference>
<dbReference type="Proteomes" id="UP000242180">
    <property type="component" value="Unassembled WGS sequence"/>
</dbReference>
<evidence type="ECO:0000256" key="4">
    <source>
        <dbReference type="ARBA" id="ARBA00023187"/>
    </source>
</evidence>
<comment type="caution">
    <text evidence="8">The sequence shown here is derived from an EMBL/GenBank/DDBJ whole genome shotgun (WGS) entry which is preliminary data.</text>
</comment>
<proteinExistence type="predicted"/>
<evidence type="ECO:0000256" key="3">
    <source>
        <dbReference type="ARBA" id="ARBA00022737"/>
    </source>
</evidence>
<gene>
    <name evidence="8" type="ORF">BCR43DRAFT_493818</name>
</gene>
<protein>
    <recommendedName>
        <fullName evidence="7">Suppressor of forked domain-containing protein</fullName>
    </recommendedName>
</protein>
<evidence type="ECO:0000259" key="7">
    <source>
        <dbReference type="Pfam" id="PF05843"/>
    </source>
</evidence>
<dbReference type="GO" id="GO:0005634">
    <property type="term" value="C:nucleus"/>
    <property type="evidence" value="ECO:0007669"/>
    <property type="project" value="UniProtKB-SubCell"/>
</dbReference>
<dbReference type="PANTHER" id="PTHR17204">
    <property type="entry name" value="PRE-MRNA PROCESSING PROTEIN PRP39-RELATED"/>
    <property type="match status" value="1"/>
</dbReference>
<comment type="subcellular location">
    <subcellularLocation>
        <location evidence="1">Nucleus</location>
    </subcellularLocation>
</comment>
<feature type="compositionally biased region" description="Basic and acidic residues" evidence="6">
    <location>
        <begin position="1"/>
        <end position="10"/>
    </location>
</feature>
<keyword evidence="5" id="KW-0539">Nucleus</keyword>
<dbReference type="OrthoDB" id="360390at2759"/>
<dbReference type="SMART" id="SM00386">
    <property type="entry name" value="HAT"/>
    <property type="match status" value="6"/>
</dbReference>
<keyword evidence="9" id="KW-1185">Reference proteome</keyword>
<feature type="region of interest" description="Disordered" evidence="6">
    <location>
        <begin position="1"/>
        <end position="25"/>
    </location>
</feature>
<keyword evidence="2" id="KW-0507">mRNA processing</keyword>
<dbReference type="EMBL" id="MCGN01000006">
    <property type="protein sequence ID" value="ORY95926.1"/>
    <property type="molecule type" value="Genomic_DNA"/>
</dbReference>
<dbReference type="AlphaFoldDB" id="A0A1X2HB80"/>
<feature type="compositionally biased region" description="Basic residues" evidence="6">
    <location>
        <begin position="658"/>
        <end position="668"/>
    </location>
</feature>
<dbReference type="STRING" id="13706.A0A1X2HB80"/>
<evidence type="ECO:0000313" key="8">
    <source>
        <dbReference type="EMBL" id="ORY95926.1"/>
    </source>
</evidence>
<keyword evidence="4" id="KW-0508">mRNA splicing</keyword>
<feature type="domain" description="Suppressor of forked" evidence="7">
    <location>
        <begin position="59"/>
        <end position="556"/>
    </location>
</feature>
<dbReference type="GO" id="GO:0008380">
    <property type="term" value="P:RNA splicing"/>
    <property type="evidence" value="ECO:0007669"/>
    <property type="project" value="UniProtKB-KW"/>
</dbReference>
<evidence type="ECO:0000256" key="5">
    <source>
        <dbReference type="ARBA" id="ARBA00023242"/>
    </source>
</evidence>
<sequence length="731" mass="84598">MDEPSQEERTATTAAAMPVASDWEFTQEPVDKVEDEAMEDNSEEAQAQSTLLALDQIPATMDELQKNNDRYDLHIQLIGLLEQADIPDQLEAARTRMHETFPLTQDLWLNWINDAIKSGDNEKIRSLYDEAAADYLSIPIWKSFVDYVLTLHDDDVESTRQDLLKAVAATNSHIAESHIIWNAYIDFEKRVLEQSPSPEQVERIKARYLERLGTLHMTVADTFSDYSTFITSQDNEHYEDLMLEANKVVSKTKSAVGDRDLYELSLTKPETSVQDYYDYIEFERSLKSKTSVNQVRALYERAVAVYCTDVNLWDDYILFLIEKGRNPSYMGNVTYRAVRNCAWSGILWGHRARWLETQSKQDEQKEEEIIRVFDQALSNQTLLASLEDLVSLLYAKCDFVRRNIDWENVTEEDLQEIRLVFTEASMYIDEAFPETGDPLHRIIKYWTYVEHKLLGDEEKARSIWEETVQKYRQSAEAWCKYIEFERSVGEASNCLKLCKVACSKKLDEPQKLLDLWSTVEHEMGSIDSYEASLITIKQKMKILARQWQKEQIFLAEHEQRTQEQKINERKKKAQHRIKNKKKQQEKKRSEEGDQAKEADQVAPLGETEHTVQPAPTTEIAAPVAGVKRRKLSVDDEKPKSKKSKGDTQLENSQVLRTPRNRTHGRKRLQVPTAVRKNASISSQEPKSDSKEESKDEPKEETKDGPLETKDEPKEPKAEKSNADFRAMFLKK</sequence>
<feature type="compositionally biased region" description="Basic residues" evidence="6">
    <location>
        <begin position="568"/>
        <end position="585"/>
    </location>
</feature>
<organism evidence="8 9">
    <name type="scientific">Syncephalastrum racemosum</name>
    <name type="common">Filamentous fungus</name>
    <dbReference type="NCBI Taxonomy" id="13706"/>
    <lineage>
        <taxon>Eukaryota</taxon>
        <taxon>Fungi</taxon>
        <taxon>Fungi incertae sedis</taxon>
        <taxon>Mucoromycota</taxon>
        <taxon>Mucoromycotina</taxon>
        <taxon>Mucoromycetes</taxon>
        <taxon>Mucorales</taxon>
        <taxon>Syncephalastraceae</taxon>
        <taxon>Syncephalastrum</taxon>
    </lineage>
</organism>
<accession>A0A1X2HB80</accession>
<dbReference type="InterPro" id="IPR011990">
    <property type="entry name" value="TPR-like_helical_dom_sf"/>
</dbReference>
<evidence type="ECO:0000313" key="9">
    <source>
        <dbReference type="Proteomes" id="UP000242180"/>
    </source>
</evidence>
<feature type="compositionally biased region" description="Basic and acidic residues" evidence="6">
    <location>
        <begin position="586"/>
        <end position="599"/>
    </location>
</feature>
<dbReference type="PANTHER" id="PTHR17204:SF25">
    <property type="entry name" value="RRM DOMAIN-CONTAINING PROTEIN"/>
    <property type="match status" value="1"/>
</dbReference>
<name>A0A1X2HB80_SYNRA</name>
<dbReference type="Pfam" id="PF05843">
    <property type="entry name" value="Suf"/>
    <property type="match status" value="1"/>
</dbReference>
<evidence type="ECO:0000256" key="2">
    <source>
        <dbReference type="ARBA" id="ARBA00022664"/>
    </source>
</evidence>
<keyword evidence="3" id="KW-0677">Repeat</keyword>
<dbReference type="InterPro" id="IPR003107">
    <property type="entry name" value="HAT"/>
</dbReference>
<dbReference type="Gene3D" id="1.25.40.10">
    <property type="entry name" value="Tetratricopeptide repeat domain"/>
    <property type="match status" value="2"/>
</dbReference>
<dbReference type="InParanoid" id="A0A1X2HB80"/>